<dbReference type="InterPro" id="IPR018060">
    <property type="entry name" value="HTH_AraC"/>
</dbReference>
<dbReference type="GO" id="GO:0043565">
    <property type="term" value="F:sequence-specific DNA binding"/>
    <property type="evidence" value="ECO:0007669"/>
    <property type="project" value="InterPro"/>
</dbReference>
<keyword evidence="3" id="KW-0804">Transcription</keyword>
<evidence type="ECO:0000313" key="7">
    <source>
        <dbReference type="Proteomes" id="UP000315115"/>
    </source>
</evidence>
<keyword evidence="2" id="KW-0238">DNA-binding</keyword>
<dbReference type="InterPro" id="IPR009057">
    <property type="entry name" value="Homeodomain-like_sf"/>
</dbReference>
<dbReference type="Gene3D" id="2.130.10.10">
    <property type="entry name" value="YVTN repeat-like/Quinoprotein amine dehydrogenase"/>
    <property type="match status" value="2"/>
</dbReference>
<dbReference type="PROSITE" id="PS00041">
    <property type="entry name" value="HTH_ARAC_FAMILY_1"/>
    <property type="match status" value="1"/>
</dbReference>
<dbReference type="InterPro" id="IPR020449">
    <property type="entry name" value="Tscrpt_reg_AraC-type_HTH"/>
</dbReference>
<dbReference type="InterPro" id="IPR036890">
    <property type="entry name" value="HATPase_C_sf"/>
</dbReference>
<evidence type="ECO:0000259" key="5">
    <source>
        <dbReference type="PROSITE" id="PS01124"/>
    </source>
</evidence>
<dbReference type="PROSITE" id="PS01124">
    <property type="entry name" value="HTH_ARAC_FAMILY_2"/>
    <property type="match status" value="1"/>
</dbReference>
<feature type="domain" description="HTH araC/xylS-type" evidence="5">
    <location>
        <begin position="1026"/>
        <end position="1124"/>
    </location>
</feature>
<dbReference type="Gene3D" id="1.10.10.60">
    <property type="entry name" value="Homeodomain-like"/>
    <property type="match status" value="1"/>
</dbReference>
<evidence type="ECO:0000256" key="1">
    <source>
        <dbReference type="ARBA" id="ARBA00023015"/>
    </source>
</evidence>
<organism evidence="6 7">
    <name type="scientific">Vibrio rotiferianus</name>
    <dbReference type="NCBI Taxonomy" id="190895"/>
    <lineage>
        <taxon>Bacteria</taxon>
        <taxon>Pseudomonadati</taxon>
        <taxon>Pseudomonadota</taxon>
        <taxon>Gammaproteobacteria</taxon>
        <taxon>Vibrionales</taxon>
        <taxon>Vibrionaceae</taxon>
        <taxon>Vibrio</taxon>
    </lineage>
</organism>
<evidence type="ECO:0000256" key="4">
    <source>
        <dbReference type="SAM" id="Phobius"/>
    </source>
</evidence>
<feature type="transmembrane region" description="Helical" evidence="4">
    <location>
        <begin position="732"/>
        <end position="751"/>
    </location>
</feature>
<dbReference type="AlphaFoldDB" id="A0A510I3T4"/>
<keyword evidence="4" id="KW-0812">Transmembrane</keyword>
<dbReference type="Pfam" id="PF12833">
    <property type="entry name" value="HTH_18"/>
    <property type="match status" value="1"/>
</dbReference>
<evidence type="ECO:0000256" key="3">
    <source>
        <dbReference type="ARBA" id="ARBA00023163"/>
    </source>
</evidence>
<reference evidence="7" key="1">
    <citation type="submission" date="2019-07" db="EMBL/GenBank/DDBJ databases">
        <title>Complete Genome Sequences of Vibrion rotiferianus strain AM7.</title>
        <authorList>
            <person name="Miyazaki K."/>
            <person name="Wiseschart A."/>
            <person name="Pootanakit K."/>
            <person name="Ishimori K."/>
            <person name="Kitahara K."/>
        </authorList>
    </citation>
    <scope>NUCLEOTIDE SEQUENCE [LARGE SCALE GENOMIC DNA]</scope>
    <source>
        <strain evidence="7">AM7</strain>
    </source>
</reference>
<dbReference type="PANTHER" id="PTHR43280:SF28">
    <property type="entry name" value="HTH-TYPE TRANSCRIPTIONAL ACTIVATOR RHAS"/>
    <property type="match status" value="1"/>
</dbReference>
<proteinExistence type="predicted"/>
<keyword evidence="4" id="KW-1133">Transmembrane helix</keyword>
<dbReference type="InterPro" id="IPR015943">
    <property type="entry name" value="WD40/YVTN_repeat-like_dom_sf"/>
</dbReference>
<dbReference type="SUPFAM" id="SSF46689">
    <property type="entry name" value="Homeodomain-like"/>
    <property type="match status" value="1"/>
</dbReference>
<dbReference type="SUPFAM" id="SSF63829">
    <property type="entry name" value="Calcium-dependent phosphotriesterase"/>
    <property type="match status" value="1"/>
</dbReference>
<accession>A0A510I3T4</accession>
<evidence type="ECO:0000256" key="2">
    <source>
        <dbReference type="ARBA" id="ARBA00023125"/>
    </source>
</evidence>
<gene>
    <name evidence="6" type="ORF">VroAM7_08400</name>
</gene>
<dbReference type="RefSeq" id="WP_143692184.1">
    <property type="nucleotide sequence ID" value="NZ_AP019798.1"/>
</dbReference>
<dbReference type="Gene3D" id="3.30.565.10">
    <property type="entry name" value="Histidine kinase-like ATPase, C-terminal domain"/>
    <property type="match status" value="1"/>
</dbReference>
<dbReference type="InterPro" id="IPR013783">
    <property type="entry name" value="Ig-like_fold"/>
</dbReference>
<dbReference type="EMBL" id="AP019798">
    <property type="protein sequence ID" value="BBL88187.1"/>
    <property type="molecule type" value="Genomic_DNA"/>
</dbReference>
<dbReference type="PRINTS" id="PR00032">
    <property type="entry name" value="HTHARAC"/>
</dbReference>
<keyword evidence="1" id="KW-0805">Transcription regulation</keyword>
<sequence>MLRTITQLWLGILLSFPVLALDSASAIFYPLPTQIKGTFIAAQHLFSGEQGGLWIHDVHGRVLFYDGSNLQPKSGSLLDFSVDQVAYIDGAFWTFFNNEVYRTKPNQERKLIFSLNPGAQIRKIGASGDYIWVSDGSQFYTYHVAQNKLEAYSLLQLYQHSNNSHVYINDAIFVKTRWVLATNSGAYLSEGKRFNHVVSSKKHFIEKVYYSASRREIVIGSLKGALVFSLENAEQPIVRIGDSHVLAIAETNQEYWIGTEHGLFVHSFLSGETSKVTAASFQELDLSQSKIYSLLNDNMGGMWVATNRGIRYYSMFSKKFERMTFDGGHRIADLNKITQTYTGPKDQLWLSSGRNVYLRSNDRTKLIIQAQNEITQFAIREKQIWIATNDGLQVYDLSTQQWVELPYLRALAGAPIEHIINTDEGKIWLARGKSLFYIDPSKQLLRNLGDDWLVAKYLPAKITRLFASSSELVIGTDHGYYQYDGEKIRFNHFSASYGEVLDIVESTDGAYWFASAYGVFKTQLRSNEQVSMALRIDNARPACMLADSEGVWLSSSVGLSYYRLSGELVKHYSSASGLINNEFTSGVCNQISHPESNHKTLVFGSKYGLVKADSTTLLVSKSPESKVIISRVSSESGVIQVGGGELNDTYIPYGSSVSFLFGVMPKPNTQVLHFRLNTYDEWQVLEGGQLNLEHLSSGHYTLQVSSGEQVIRGQVGAEFQFTVLEPWYRTSFAIFSFVMTLLFVFGAVGYWRSRYVLQHNKELAAQVTLKTNQLRHQSRVLLSSNQQLRKQIQVRNLLVDHVASSIKTSIDVFAKFVPDDCDESTQDHLKKAYWQLNELKVVPVENTGNAQSYDLNQITSSVIDVWREDFKKAGLELEFQDVESHSRVVLESFNLDVIFNTVFANIIKRSYRGQSVRVSIGEDEQHITLTMLDFGNQLPSKLTFGKPISMNQVDLSIEQLSTLVEASGGKLSIISSDTQNKFDITWPKVHFTDEQLEHVMMNSFDDVLEPARQEPVKMSPEQEWLNKVYQLVSDNFSDAEFGTASAAKLLFMSERSLQRRFKSASSRTFKDYLTEVRLETACEQLLAGEKISEVAFNCGFNDPSYFSQKFRLHFGLPPSKFATTQESQTSL</sequence>
<dbReference type="PANTHER" id="PTHR43280">
    <property type="entry name" value="ARAC-FAMILY TRANSCRIPTIONAL REGULATOR"/>
    <property type="match status" value="1"/>
</dbReference>
<evidence type="ECO:0000313" key="6">
    <source>
        <dbReference type="EMBL" id="BBL88187.1"/>
    </source>
</evidence>
<dbReference type="Gene3D" id="2.60.40.10">
    <property type="entry name" value="Immunoglobulins"/>
    <property type="match status" value="1"/>
</dbReference>
<dbReference type="InterPro" id="IPR018062">
    <property type="entry name" value="HTH_AraC-typ_CS"/>
</dbReference>
<dbReference type="GO" id="GO:0003700">
    <property type="term" value="F:DNA-binding transcription factor activity"/>
    <property type="evidence" value="ECO:0007669"/>
    <property type="project" value="InterPro"/>
</dbReference>
<protein>
    <submittedName>
        <fullName evidence="6">AraC family transcriptional regulator</fullName>
    </submittedName>
</protein>
<name>A0A510I3T4_9VIBR</name>
<dbReference type="SMART" id="SM00342">
    <property type="entry name" value="HTH_ARAC"/>
    <property type="match status" value="1"/>
</dbReference>
<dbReference type="Proteomes" id="UP000315115">
    <property type="component" value="Chromosome 1"/>
</dbReference>
<keyword evidence="4" id="KW-0472">Membrane</keyword>